<comment type="caution">
    <text evidence="1">The sequence shown here is derived from an EMBL/GenBank/DDBJ whole genome shotgun (WGS) entry which is preliminary data.</text>
</comment>
<reference evidence="1 2" key="1">
    <citation type="submission" date="2021-08" db="EMBL/GenBank/DDBJ databases">
        <title>Caldovatus sediminis gen. nov., sp. nov., a moderately thermophilic bacterium isolated from a hot spring.</title>
        <authorList>
            <person name="Hu C.-J."/>
            <person name="Li W.-J."/>
            <person name="Xian W.-D."/>
        </authorList>
    </citation>
    <scope>NUCLEOTIDE SEQUENCE [LARGE SCALE GENOMIC DNA]</scope>
    <source>
        <strain evidence="1 2">SYSU G05006</strain>
    </source>
</reference>
<name>A0ABS7F537_9PROT</name>
<dbReference type="Proteomes" id="UP001519924">
    <property type="component" value="Unassembled WGS sequence"/>
</dbReference>
<evidence type="ECO:0000313" key="2">
    <source>
        <dbReference type="Proteomes" id="UP001519924"/>
    </source>
</evidence>
<dbReference type="RefSeq" id="WP_220117652.1">
    <property type="nucleotide sequence ID" value="NZ_JAHZUY010000024.1"/>
</dbReference>
<sequence length="378" mass="39832">MPPPVTPPIPLFPVPTLGFAADAKLQGAVTTAVAELNRAGRATVPFSLAIVDLGGGSGAETLKWGAHKPDEEHYVAGIAKVAAMYGAFALLDMVRRFAAVASLASAAAVLIRAVAPGGVPPPAAKPRSLFDALRERMDPAIDRSGGGVLQSAVRREHRVPHYEQMLVAPRPGVSYIPAFRGEYREALKQMIVPSSNEGAGRCIRGIGYGYLNGALEAAGLFDAKAQKGIWLAGDFVGLWPYARIESANDGAVAQAGTALAMAKCMAMIVNRGVLDAAACDEMRTLLAGAASGPDQPFLTRTEAVSAPLRLPLEKVTHAKLGLGPLKKGGNVLSEAFRLEAIGKPGKSYAVAYQNLDQRQSSLDDVAFLLRRAIEIYER</sequence>
<dbReference type="EMBL" id="JAHZUY010000024">
    <property type="protein sequence ID" value="MBW8269901.1"/>
    <property type="molecule type" value="Genomic_DNA"/>
</dbReference>
<evidence type="ECO:0000313" key="1">
    <source>
        <dbReference type="EMBL" id="MBW8269901.1"/>
    </source>
</evidence>
<organism evidence="1 2">
    <name type="scientific">Caldovatus aquaticus</name>
    <dbReference type="NCBI Taxonomy" id="2865671"/>
    <lineage>
        <taxon>Bacteria</taxon>
        <taxon>Pseudomonadati</taxon>
        <taxon>Pseudomonadota</taxon>
        <taxon>Alphaproteobacteria</taxon>
        <taxon>Acetobacterales</taxon>
        <taxon>Roseomonadaceae</taxon>
        <taxon>Caldovatus</taxon>
    </lineage>
</organism>
<dbReference type="InterPro" id="IPR012338">
    <property type="entry name" value="Beta-lactam/transpept-like"/>
</dbReference>
<gene>
    <name evidence="1" type="ORF">K1J50_10410</name>
</gene>
<dbReference type="SUPFAM" id="SSF56601">
    <property type="entry name" value="beta-lactamase/transpeptidase-like"/>
    <property type="match status" value="1"/>
</dbReference>
<dbReference type="Gene3D" id="3.40.710.10">
    <property type="entry name" value="DD-peptidase/beta-lactamase superfamily"/>
    <property type="match status" value="1"/>
</dbReference>
<accession>A0ABS7F537</accession>
<proteinExistence type="predicted"/>
<keyword evidence="2" id="KW-1185">Reference proteome</keyword>
<protein>
    <submittedName>
        <fullName evidence="1">Uncharacterized protein</fullName>
    </submittedName>
</protein>